<evidence type="ECO:0000259" key="8">
    <source>
        <dbReference type="PROSITE" id="PS52004"/>
    </source>
</evidence>
<dbReference type="PANTHER" id="PTHR43775:SF51">
    <property type="entry name" value="INACTIVE PHENOLPHTHIOCEROL SYNTHESIS POLYKETIDE SYNTHASE TYPE I PKS1-RELATED"/>
    <property type="match status" value="1"/>
</dbReference>
<evidence type="ECO:0000256" key="3">
    <source>
        <dbReference type="ARBA" id="ARBA00022679"/>
    </source>
</evidence>
<dbReference type="PANTHER" id="PTHR43775">
    <property type="entry name" value="FATTY ACID SYNTHASE"/>
    <property type="match status" value="1"/>
</dbReference>
<dbReference type="SUPFAM" id="SSF55048">
    <property type="entry name" value="Probable ACP-binding domain of malonyl-CoA ACP transacylase"/>
    <property type="match status" value="1"/>
</dbReference>
<dbReference type="InterPro" id="IPR018201">
    <property type="entry name" value="Ketoacyl_synth_AS"/>
</dbReference>
<feature type="domain" description="Ketosynthase family 3 (KS3)" evidence="8">
    <location>
        <begin position="12"/>
        <end position="439"/>
    </location>
</feature>
<dbReference type="PROSITE" id="PS50075">
    <property type="entry name" value="CARRIER"/>
    <property type="match status" value="1"/>
</dbReference>
<dbReference type="SUPFAM" id="SSF51735">
    <property type="entry name" value="NAD(P)-binding Rossmann-fold domains"/>
    <property type="match status" value="2"/>
</dbReference>
<evidence type="ECO:0000313" key="9">
    <source>
        <dbReference type="EMBL" id="QFS52514.1"/>
    </source>
</evidence>
<dbReference type="InterPro" id="IPR014030">
    <property type="entry name" value="Ketoacyl_synth_N"/>
</dbReference>
<dbReference type="Pfam" id="PF00975">
    <property type="entry name" value="Thioesterase"/>
    <property type="match status" value="1"/>
</dbReference>
<gene>
    <name evidence="9" type="ORF">GXM_10269</name>
</gene>
<evidence type="ECO:0000256" key="2">
    <source>
        <dbReference type="ARBA" id="ARBA00022553"/>
    </source>
</evidence>
<dbReference type="KEGG" id="nsh:GXM_10269"/>
<dbReference type="InterPro" id="IPR016039">
    <property type="entry name" value="Thiolase-like"/>
</dbReference>
<dbReference type="InterPro" id="IPR009081">
    <property type="entry name" value="PP-bd_ACP"/>
</dbReference>
<keyword evidence="6" id="KW-0511">Multifunctional enzyme</keyword>
<dbReference type="InterPro" id="IPR057326">
    <property type="entry name" value="KR_dom"/>
</dbReference>
<dbReference type="Gene3D" id="3.30.70.250">
    <property type="entry name" value="Malonyl-CoA ACP transacylase, ACP-binding"/>
    <property type="match status" value="1"/>
</dbReference>
<dbReference type="InterPro" id="IPR020841">
    <property type="entry name" value="PKS_Beta-ketoAc_synthase_dom"/>
</dbReference>
<keyword evidence="2" id="KW-0597">Phosphoprotein</keyword>
<evidence type="ECO:0000313" key="10">
    <source>
        <dbReference type="Proteomes" id="UP000326678"/>
    </source>
</evidence>
<dbReference type="GO" id="GO:0004315">
    <property type="term" value="F:3-oxoacyl-[acyl-carrier-protein] synthase activity"/>
    <property type="evidence" value="ECO:0007669"/>
    <property type="project" value="InterPro"/>
</dbReference>
<keyword evidence="3" id="KW-0808">Transferase</keyword>
<dbReference type="SUPFAM" id="SSF53901">
    <property type="entry name" value="Thiolase-like"/>
    <property type="match status" value="1"/>
</dbReference>
<dbReference type="Pfam" id="PF22621">
    <property type="entry name" value="CurL-like_PKS_C"/>
    <property type="match status" value="1"/>
</dbReference>
<dbReference type="Gene3D" id="1.10.1200.10">
    <property type="entry name" value="ACP-like"/>
    <property type="match status" value="1"/>
</dbReference>
<evidence type="ECO:0000256" key="6">
    <source>
        <dbReference type="ARBA" id="ARBA00023268"/>
    </source>
</evidence>
<dbReference type="EMBL" id="CP045229">
    <property type="protein sequence ID" value="QFS52514.1"/>
    <property type="molecule type" value="Genomic_DNA"/>
</dbReference>
<dbReference type="PROSITE" id="PS00012">
    <property type="entry name" value="PHOSPHOPANTETHEINE"/>
    <property type="match status" value="1"/>
</dbReference>
<dbReference type="Proteomes" id="UP000326678">
    <property type="component" value="Chromosome pGXM02"/>
</dbReference>
<dbReference type="PROSITE" id="PS52004">
    <property type="entry name" value="KS3_2"/>
    <property type="match status" value="1"/>
</dbReference>
<dbReference type="Gene3D" id="3.40.47.10">
    <property type="match status" value="1"/>
</dbReference>
<dbReference type="Pfam" id="PF00550">
    <property type="entry name" value="PP-binding"/>
    <property type="match status" value="1"/>
</dbReference>
<dbReference type="Pfam" id="PF00698">
    <property type="entry name" value="Acyl_transf_1"/>
    <property type="match status" value="1"/>
</dbReference>
<keyword evidence="1" id="KW-0596">Phosphopantetheine</keyword>
<dbReference type="Pfam" id="PF21394">
    <property type="entry name" value="Beta-ketacyl_N"/>
    <property type="match status" value="1"/>
</dbReference>
<dbReference type="Pfam" id="PF08659">
    <property type="entry name" value="KR"/>
    <property type="match status" value="1"/>
</dbReference>
<dbReference type="InterPro" id="IPR016035">
    <property type="entry name" value="Acyl_Trfase/lysoPLipase"/>
</dbReference>
<keyword evidence="5" id="KW-0443">Lipid metabolism</keyword>
<dbReference type="SUPFAM" id="SSF53474">
    <property type="entry name" value="alpha/beta-Hydrolases"/>
    <property type="match status" value="1"/>
</dbReference>
<dbReference type="GO" id="GO:0006633">
    <property type="term" value="P:fatty acid biosynthetic process"/>
    <property type="evidence" value="ECO:0007669"/>
    <property type="project" value="InterPro"/>
</dbReference>
<dbReference type="InterPro" id="IPR001227">
    <property type="entry name" value="Ac_transferase_dom_sf"/>
</dbReference>
<dbReference type="Gene3D" id="3.40.366.10">
    <property type="entry name" value="Malonyl-Coenzyme A Acyl Carrier Protein, domain 2"/>
    <property type="match status" value="1"/>
</dbReference>
<dbReference type="InterPro" id="IPR050091">
    <property type="entry name" value="PKS_NRPS_Biosynth_Enz"/>
</dbReference>
<dbReference type="GO" id="GO:0004312">
    <property type="term" value="F:fatty acid synthase activity"/>
    <property type="evidence" value="ECO:0007669"/>
    <property type="project" value="TreeGrafter"/>
</dbReference>
<dbReference type="InterPro" id="IPR001031">
    <property type="entry name" value="Thioesterase"/>
</dbReference>
<sequence length="1783" mass="199706">MNIYESCDQNNGLEIAVISLVGQFPEAKNIEEFWQNLYSGKESISFLSEQELQASGIASEVFNDPNYVNAKGVLDGIEWLDANFFGFNPREAQIIDPQHRLFLECAWEALEKAGYDSKTYQGLIGVYAGASMNTYLTNNIYSHPDIVKLVGNYQMMITNDKDYLPTRVSYKLDLKGPSIAVQTACSTSLVAVHLACQGLLSGECDMALAGAVSILLPQKAGYLYQEGGIGSPDGHCRAFDAKAQGTVGGEGVGIVVLKRLVDAIADGDYIYALIKGSAINNDGGLKVGYTAPHEDGQAQVIRAAHITAGVEPETITYLEAHGTGTALGDPIEITALTKAFRTRTQKIGFCAIGSVKPNIGHLDAAAGIASLIKTILALQHKSLPPSLNFNEPNPQIDFANSPFYVNTTASEWQPLQMPRRAGVSSFGIGGTNAHVILEEAPVLKASSSSRPWQLLLLSAKTNSALEAMTTNLVESLQQHPEKNFADIAYTLQVGRRAFEYRRMLVCSDRHDAIVALEAPMSQKVWTHFQEATTPPSIVFMFPGQGAQYVNMARELYQIELTFRVQVDSCSELLKPILGLDIRQILYPEPEQVDVAAQQLKQTEITQPALFVIEYALAQVWLAWGILPQIMIGHSIGEYVAACLAGVFSLEDALKLVALRGQIMQQLPKGAMLAVSLSQQELQPFLNYEISLAASNGPSLCVVSGSVEAIDALQQHFSEIAVECRCLHTSHAFHSKMMSSIVAPFTQYVRQLHLQPPQIPYLSNVTGTWITAAQATDPSYWAQHLVSPVRFSEGASQLLQESNRVFLEVGPGRTLSTLVKSHSHLITNQTIVTSLRHPQFQESDVAFLLKTLGQLWLVGVQINWSTFYVYEQRKRVPLPTYSFERQYYWVSKNQLVEDEKQFKLTLNKNLDITDWFYIPSWIRSSLFATVLQPEQNWLVFVDDWGLGWKVIEKLQQQNQKIVTVIMGDKFHQINDDVYTIQPHQREDYDSLFAELQSCQKIPQCIVHLWSITSPEYYQLEINRCKKSQEISFDSLLLLAQSLEQHNITDALQIEVITNNLQNVTGEENLFPEKATVLGLCKVLPQDYPNITCRHIDIVISKREIGNQEKLVNQITTEISAKSSSDFAVAYRGSYRWIKTFASVKIESNFGSTSLLRENAVYLIINGLDGDTGYTFARYLAQTVKVKLILITDSAFPEKDRWEEWLTLHDQQDDTSQKIQRVKDLEALGARVVVLTTDFTNEQQIQQTLVRSEEYFGSVKGVIYTVNSIQEKYFKTIGYLEKNECEQYLHTKVSSILLISKILKNKQLDFCIFVSSLSSILGGRGLIADTAINLVTDAIAHQNSQTTAGFWISVNWDSLHMMATTNAKSAQDLNITRQEAAKVLEFIFRENNIKNNISQIIISTNDLQLRLKQYNRFSSETKLALHARPQLRNTYVSPVDDLERNIAKIWQDLLGIEKVGIYDNFFEIGGHSLLAVNLLAEIQKLHGQKLPLSTFIERGTIDYLAQILRQQSVTSSWSPLVEIQKYGDKTPFFCIHPIGGNVLCYVELARCLGTNQPFYGLQAPGLDGETKPLTQIEEMAAYYLEALRVVQPHGPYFLGGWSFGGIVAFEMAQQLQQKGQQVAQLILIDSWAPIFDRKPLEADSAALLAWFAKDLGGRFGKKLAVTIEDLKFLEPKEQLNYVVAQAKKANIMPENNGISQIRRLLDLCIINLKAERNYVPQLYPNKIILFTTHEQVEGITNEWTRGWVTIAKDVEAHIIRADHYSIIREQNAQILAEKMKPYLSS</sequence>
<dbReference type="Gene3D" id="3.40.50.1820">
    <property type="entry name" value="alpha/beta hydrolase"/>
    <property type="match status" value="1"/>
</dbReference>
<dbReference type="Pfam" id="PF02801">
    <property type="entry name" value="Ketoacyl-synt_C"/>
    <property type="match status" value="1"/>
</dbReference>
<dbReference type="InterPro" id="IPR036736">
    <property type="entry name" value="ACP-like_sf"/>
</dbReference>
<dbReference type="SMART" id="SM00827">
    <property type="entry name" value="PKS_AT"/>
    <property type="match status" value="1"/>
</dbReference>
<dbReference type="Pfam" id="PF00109">
    <property type="entry name" value="ketoacyl-synt"/>
    <property type="match status" value="1"/>
</dbReference>
<reference evidence="9 10" key="1">
    <citation type="submission" date="2019-10" db="EMBL/GenBank/DDBJ databases">
        <title>Genomic and transcriptomic insights into the perfect genentic adaptation of a filamentous nitrogen-fixing cyanobacterium to rice fields.</title>
        <authorList>
            <person name="Chen Z."/>
        </authorList>
    </citation>
    <scope>NUCLEOTIDE SEQUENCE [LARGE SCALE GENOMIC DNA]</scope>
    <source>
        <strain evidence="9">CCNUC1</strain>
    </source>
</reference>
<dbReference type="PROSITE" id="PS00606">
    <property type="entry name" value="KS3_1"/>
    <property type="match status" value="1"/>
</dbReference>
<dbReference type="InterPro" id="IPR049490">
    <property type="entry name" value="C883_1060-like_KR_N"/>
</dbReference>
<accession>A0A5P8WIH4</accession>
<keyword evidence="4" id="KW-0276">Fatty acid metabolism</keyword>
<dbReference type="SUPFAM" id="SSF52151">
    <property type="entry name" value="FabD/lysophospholipase-like"/>
    <property type="match status" value="1"/>
</dbReference>
<dbReference type="InterPro" id="IPR016036">
    <property type="entry name" value="Malonyl_transacylase_ACP-bd"/>
</dbReference>
<dbReference type="Gene3D" id="3.40.50.720">
    <property type="entry name" value="NAD(P)-binding Rossmann-like Domain"/>
    <property type="match status" value="1"/>
</dbReference>
<dbReference type="InterPro" id="IPR013968">
    <property type="entry name" value="PKS_KR"/>
</dbReference>
<feature type="domain" description="Carrier" evidence="7">
    <location>
        <begin position="1435"/>
        <end position="1510"/>
    </location>
</feature>
<name>A0A5P8WIH4_9NOSO</name>
<dbReference type="Gene3D" id="3.30.70.3290">
    <property type="match status" value="1"/>
</dbReference>
<dbReference type="SMART" id="SM00825">
    <property type="entry name" value="PKS_KS"/>
    <property type="match status" value="1"/>
</dbReference>
<keyword evidence="10" id="KW-1185">Reference proteome</keyword>
<dbReference type="SUPFAM" id="SSF47336">
    <property type="entry name" value="ACP-like"/>
    <property type="match status" value="1"/>
</dbReference>
<evidence type="ECO:0000256" key="1">
    <source>
        <dbReference type="ARBA" id="ARBA00022450"/>
    </source>
</evidence>
<dbReference type="InterPro" id="IPR036291">
    <property type="entry name" value="NAD(P)-bd_dom_sf"/>
</dbReference>
<dbReference type="FunFam" id="3.40.47.10:FF:000042">
    <property type="entry name" value="Polyketide synthase Pks13"/>
    <property type="match status" value="1"/>
</dbReference>
<dbReference type="SMART" id="SM00822">
    <property type="entry name" value="PKS_KR"/>
    <property type="match status" value="1"/>
</dbReference>
<dbReference type="InterPro" id="IPR014031">
    <property type="entry name" value="Ketoacyl_synth_C"/>
</dbReference>
<organism evidence="9 10">
    <name type="scientific">Nostoc sphaeroides CCNUC1</name>
    <dbReference type="NCBI Taxonomy" id="2653204"/>
    <lineage>
        <taxon>Bacteria</taxon>
        <taxon>Bacillati</taxon>
        <taxon>Cyanobacteriota</taxon>
        <taxon>Cyanophyceae</taxon>
        <taxon>Nostocales</taxon>
        <taxon>Nostocaceae</taxon>
        <taxon>Nostoc</taxon>
    </lineage>
</organism>
<proteinExistence type="predicted"/>
<evidence type="ECO:0000256" key="4">
    <source>
        <dbReference type="ARBA" id="ARBA00022832"/>
    </source>
</evidence>
<dbReference type="InterPro" id="IPR014043">
    <property type="entry name" value="Acyl_transferase_dom"/>
</dbReference>
<dbReference type="CDD" id="cd00833">
    <property type="entry name" value="PKS"/>
    <property type="match status" value="1"/>
</dbReference>
<evidence type="ECO:0000256" key="5">
    <source>
        <dbReference type="ARBA" id="ARBA00023098"/>
    </source>
</evidence>
<dbReference type="InterPro" id="IPR029058">
    <property type="entry name" value="AB_hydrolase_fold"/>
</dbReference>
<protein>
    <submittedName>
        <fullName evidence="9">Beta-ketoacyl synthase</fullName>
    </submittedName>
</protein>
<evidence type="ECO:0000259" key="7">
    <source>
        <dbReference type="PROSITE" id="PS50075"/>
    </source>
</evidence>
<dbReference type="InterPro" id="IPR006162">
    <property type="entry name" value="Ppantetheine_attach_site"/>
</dbReference>
<dbReference type="RefSeq" id="WP_152592730.1">
    <property type="nucleotide sequence ID" value="NZ_CP045229.1"/>
</dbReference>